<evidence type="ECO:0000256" key="4">
    <source>
        <dbReference type="ARBA" id="ARBA00023315"/>
    </source>
</evidence>
<organism evidence="9">
    <name type="scientific">Cacopsylla melanoneura</name>
    <dbReference type="NCBI Taxonomy" id="428564"/>
    <lineage>
        <taxon>Eukaryota</taxon>
        <taxon>Metazoa</taxon>
        <taxon>Ecdysozoa</taxon>
        <taxon>Arthropoda</taxon>
        <taxon>Hexapoda</taxon>
        <taxon>Insecta</taxon>
        <taxon>Pterygota</taxon>
        <taxon>Neoptera</taxon>
        <taxon>Paraneoptera</taxon>
        <taxon>Hemiptera</taxon>
        <taxon>Sternorrhyncha</taxon>
        <taxon>Psylloidea</taxon>
        <taxon>Psyllidae</taxon>
        <taxon>Psyllinae</taxon>
        <taxon>Cacopsylla</taxon>
    </lineage>
</organism>
<dbReference type="PANTHER" id="PTHR21367:SF1">
    <property type="entry name" value="ARGINYL-TRNA--PROTEIN TRANSFERASE 1"/>
    <property type="match status" value="1"/>
</dbReference>
<protein>
    <recommendedName>
        <fullName evidence="5">Arginyl-tRNA--protein transferase 1</fullName>
        <shortName evidence="5">Arginyltransferase 1</shortName>
        <shortName evidence="5">R-transferase 1</shortName>
        <ecNumber evidence="5">2.3.2.8</ecNumber>
    </recommendedName>
    <alternativeName>
        <fullName evidence="5">Arginine-tRNA--protein transferase 1</fullName>
    </alternativeName>
</protein>
<comment type="function">
    <text evidence="5">Involved in the post-translational conjugation of arginine to the N-terminal aspartate or glutamate of a protein. This arginylation is required for degradation of the protein via the ubiquitin pathway.</text>
</comment>
<dbReference type="EMBL" id="HBUF01379782">
    <property type="protein sequence ID" value="CAG6729785.1"/>
    <property type="molecule type" value="Transcribed_RNA"/>
</dbReference>
<dbReference type="GO" id="GO:0004057">
    <property type="term" value="F:arginyl-tRNA--protein transferase activity"/>
    <property type="evidence" value="ECO:0007669"/>
    <property type="project" value="UniProtKB-EC"/>
</dbReference>
<evidence type="ECO:0000256" key="1">
    <source>
        <dbReference type="ARBA" id="ARBA00009991"/>
    </source>
</evidence>
<evidence type="ECO:0000256" key="5">
    <source>
        <dbReference type="PIRNR" id="PIRNR037207"/>
    </source>
</evidence>
<name>A0A8D8YJT0_9HEMI</name>
<feature type="compositionally biased region" description="Polar residues" evidence="6">
    <location>
        <begin position="142"/>
        <end position="151"/>
    </location>
</feature>
<dbReference type="PIRSF" id="PIRSF037207">
    <property type="entry name" value="ATE1_euk"/>
    <property type="match status" value="1"/>
</dbReference>
<dbReference type="Pfam" id="PF04377">
    <property type="entry name" value="ATE_C"/>
    <property type="match status" value="1"/>
</dbReference>
<keyword evidence="3 5" id="KW-0833">Ubl conjugation pathway</keyword>
<accession>A0A8D8YJT0</accession>
<dbReference type="EC" id="2.3.2.8" evidence="5"/>
<keyword evidence="2 5" id="KW-0808">Transferase</keyword>
<evidence type="ECO:0000256" key="6">
    <source>
        <dbReference type="SAM" id="MobiDB-lite"/>
    </source>
</evidence>
<feature type="domain" description="N-end aminoacyl transferase N-terminal" evidence="7">
    <location>
        <begin position="18"/>
        <end position="88"/>
    </location>
</feature>
<dbReference type="InterPro" id="IPR007472">
    <property type="entry name" value="N-end_Aminoacyl_Trfase_C"/>
</dbReference>
<sequence length="514" mass="58703">MNSERSIVEWISKSNGRSCGYCKLSSSSCSHGMWTHVLSVDDYQSLIDRGWRRSGYYCYKPVMNETCCPAYTIKCDAVNFKLTRSQKKLLKRFNHFFLTGEKSKCSSKIKFENRHDTSDMNIPNAPPSKSTGRDINMEVESLESNSQSQLPNLEGEARAGPSCQKSLNEGTRSTLMHFDPSEKNTTTPTTPTSSKTNSKSTKAKQLRIERRKKTLVSRGLTLDQVNATMQASKLRRMTKKKSLEDFINAVSPDKAKHRLEIRLVRSSPPSSLFKKTFNLELEVYRRYQVAIHKDPPSKCTPEQFNRFLCDSPLKAQKSPSVAGGQGYGSFHQQYWLDGRLIAVGVIDILPLCVSSVYFFYDPDYAWLSLGTISSLREIEFTRSLQNSSPSLSNYYMGFYIHSCPKMRYKGNLHPSYLLCPEVYSWHDLQTVRSMLDETKYARLNTDPEARDDNCDDNVDDVPVLTGGKVILYRQFKQMYDHDEEHPLVLEYASLVGTTCARRMLLVENFNCQLV</sequence>
<dbReference type="EMBL" id="HBUF01379785">
    <property type="protein sequence ID" value="CAG6729788.1"/>
    <property type="molecule type" value="Transcribed_RNA"/>
</dbReference>
<dbReference type="InterPro" id="IPR030700">
    <property type="entry name" value="N-end_Aminoacyl_Trfase"/>
</dbReference>
<comment type="similarity">
    <text evidence="1 5">Belongs to the R-transferase family.</text>
</comment>
<feature type="region of interest" description="Disordered" evidence="6">
    <location>
        <begin position="141"/>
        <end position="205"/>
    </location>
</feature>
<dbReference type="GO" id="GO:0005737">
    <property type="term" value="C:cytoplasm"/>
    <property type="evidence" value="ECO:0007669"/>
    <property type="project" value="TreeGrafter"/>
</dbReference>
<dbReference type="InterPro" id="IPR007471">
    <property type="entry name" value="N-end_Aminoacyl_Trfase_N"/>
</dbReference>
<dbReference type="PANTHER" id="PTHR21367">
    <property type="entry name" value="ARGININE-TRNA-PROTEIN TRANSFERASE 1"/>
    <property type="match status" value="1"/>
</dbReference>
<dbReference type="InterPro" id="IPR017137">
    <property type="entry name" value="Arg-tRNA-P_Trfase_1_euk"/>
</dbReference>
<keyword evidence="4 5" id="KW-0012">Acyltransferase</keyword>
<evidence type="ECO:0000259" key="8">
    <source>
        <dbReference type="Pfam" id="PF04377"/>
    </source>
</evidence>
<feature type="domain" description="N-end rule aminoacyl transferase C-terminal" evidence="8">
    <location>
        <begin position="281"/>
        <end position="419"/>
    </location>
</feature>
<reference evidence="9" key="1">
    <citation type="submission" date="2021-05" db="EMBL/GenBank/DDBJ databases">
        <authorList>
            <person name="Alioto T."/>
            <person name="Alioto T."/>
            <person name="Gomez Garrido J."/>
        </authorList>
    </citation>
    <scope>NUCLEOTIDE SEQUENCE</scope>
</reference>
<proteinExistence type="inferred from homology"/>
<evidence type="ECO:0000259" key="7">
    <source>
        <dbReference type="Pfam" id="PF04376"/>
    </source>
</evidence>
<comment type="catalytic activity">
    <reaction evidence="5">
        <text>an N-terminal L-alpha-aminoacyl-[protein] + L-arginyl-tRNA(Arg) = an N-terminal L-arginyl-L-aminoacyl-[protein] + tRNA(Arg) + H(+)</text>
        <dbReference type="Rhea" id="RHEA:10208"/>
        <dbReference type="Rhea" id="RHEA-COMP:9658"/>
        <dbReference type="Rhea" id="RHEA-COMP:9673"/>
        <dbReference type="Rhea" id="RHEA-COMP:10636"/>
        <dbReference type="Rhea" id="RHEA-COMP:10638"/>
        <dbReference type="ChEBI" id="CHEBI:15378"/>
        <dbReference type="ChEBI" id="CHEBI:78442"/>
        <dbReference type="ChEBI" id="CHEBI:78513"/>
        <dbReference type="ChEBI" id="CHEBI:78597"/>
        <dbReference type="ChEBI" id="CHEBI:83562"/>
        <dbReference type="EC" id="2.3.2.8"/>
    </reaction>
</comment>
<evidence type="ECO:0000256" key="2">
    <source>
        <dbReference type="ARBA" id="ARBA00022679"/>
    </source>
</evidence>
<dbReference type="Pfam" id="PF04376">
    <property type="entry name" value="ATE_N"/>
    <property type="match status" value="1"/>
</dbReference>
<dbReference type="EMBL" id="HBUF01379784">
    <property type="protein sequence ID" value="CAG6729787.1"/>
    <property type="molecule type" value="Transcribed_RNA"/>
</dbReference>
<feature type="compositionally biased region" description="Polar residues" evidence="6">
    <location>
        <begin position="163"/>
        <end position="174"/>
    </location>
</feature>
<evidence type="ECO:0000313" key="9">
    <source>
        <dbReference type="EMBL" id="CAG6729787.1"/>
    </source>
</evidence>
<feature type="compositionally biased region" description="Low complexity" evidence="6">
    <location>
        <begin position="183"/>
        <end position="200"/>
    </location>
</feature>
<evidence type="ECO:0000256" key="3">
    <source>
        <dbReference type="ARBA" id="ARBA00022786"/>
    </source>
</evidence>
<dbReference type="AlphaFoldDB" id="A0A8D8YJT0"/>